<keyword evidence="2" id="KW-1185">Reference proteome</keyword>
<dbReference type="PANTHER" id="PTHR35841:SF1">
    <property type="entry name" value="PHOSPHONATES-BINDING PERIPLASMIC PROTEIN"/>
    <property type="match status" value="1"/>
</dbReference>
<dbReference type="Proteomes" id="UP000288794">
    <property type="component" value="Unassembled WGS sequence"/>
</dbReference>
<dbReference type="RefSeq" id="WP_128175639.1">
    <property type="nucleotide sequence ID" value="NZ_CP071409.1"/>
</dbReference>
<dbReference type="AlphaFoldDB" id="A0A443IG67"/>
<comment type="caution">
    <text evidence="1">The sequence shown here is derived from an EMBL/GenBank/DDBJ whole genome shotgun (WGS) entry which is preliminary data.</text>
</comment>
<protein>
    <submittedName>
        <fullName evidence="1">Phosphate ABC transporter substrate-binding protein</fullName>
    </submittedName>
</protein>
<organism evidence="1 2">
    <name type="scientific">[Pantoea] beijingensis</name>
    <dbReference type="NCBI Taxonomy" id="1324864"/>
    <lineage>
        <taxon>Bacteria</taxon>
        <taxon>Pseudomonadati</taxon>
        <taxon>Pseudomonadota</taxon>
        <taxon>Gammaproteobacteria</taxon>
        <taxon>Enterobacterales</taxon>
        <taxon>Erwiniaceae</taxon>
        <taxon>Erwinia</taxon>
    </lineage>
</organism>
<evidence type="ECO:0000313" key="2">
    <source>
        <dbReference type="Proteomes" id="UP000288794"/>
    </source>
</evidence>
<name>A0A443IG67_9GAMM</name>
<evidence type="ECO:0000313" key="1">
    <source>
        <dbReference type="EMBL" id="RWR03056.1"/>
    </source>
</evidence>
<dbReference type="SUPFAM" id="SSF53850">
    <property type="entry name" value="Periplasmic binding protein-like II"/>
    <property type="match status" value="1"/>
</dbReference>
<sequence>MRTNVALPMYAVIPADVEALWLALRERLAESRIVENNLPLRWPDDLLVHWQDPTLLLSQTCGYPLVTRLPDVQLIGCFHYAAPGCEGIHYRSVLVAREADPGTTLADFRHRRVICNSADSQSGYNALRMVVAPLSQQGHFFETVLFSGSHRQSLLAVQQGTADIAAIDCVTFALLQRHSPQTIRQLKIIGQTPATPGLPLITGPETSATALATLRDALRQIANSPEYYHLRAPLLINGFSEVDRQQYDVILQWQQCAADIGVREL</sequence>
<reference evidence="1 2" key="1">
    <citation type="submission" date="2014-04" db="EMBL/GenBank/DDBJ databases">
        <title>Draft genome sequence of Pantoea beijingensis strain LMG 27579, an emerging pathogen to Pleurotus eryngii with potential industrial application.</title>
        <authorList>
            <person name="Xu F."/>
            <person name="Liu Y."/>
            <person name="Wang S."/>
            <person name="Yin Y."/>
            <person name="Ma Y."/>
            <person name="Zhao S."/>
            <person name="Rong C."/>
        </authorList>
    </citation>
    <scope>NUCLEOTIDE SEQUENCE [LARGE SCALE GENOMIC DNA]</scope>
    <source>
        <strain evidence="1 2">LMG 27579</strain>
    </source>
</reference>
<dbReference type="EMBL" id="JMEE01000004">
    <property type="protein sequence ID" value="RWR03056.1"/>
    <property type="molecule type" value="Genomic_DNA"/>
</dbReference>
<dbReference type="Pfam" id="PF12974">
    <property type="entry name" value="Phosphonate-bd"/>
    <property type="match status" value="1"/>
</dbReference>
<dbReference type="Gene3D" id="3.40.190.10">
    <property type="entry name" value="Periplasmic binding protein-like II"/>
    <property type="match status" value="1"/>
</dbReference>
<proteinExistence type="predicted"/>
<dbReference type="PANTHER" id="PTHR35841">
    <property type="entry name" value="PHOSPHONATES-BINDING PERIPLASMIC PROTEIN"/>
    <property type="match status" value="1"/>
</dbReference>
<gene>
    <name evidence="1" type="ORF">ED28_04460</name>
</gene>
<accession>A0A443IG67</accession>